<dbReference type="Gene3D" id="3.90.1340.10">
    <property type="entry name" value="Phage tail collar domain"/>
    <property type="match status" value="1"/>
</dbReference>
<dbReference type="InterPro" id="IPR011083">
    <property type="entry name" value="Phage_tail_collar_dom"/>
</dbReference>
<evidence type="ECO:0000259" key="1">
    <source>
        <dbReference type="Pfam" id="PF07484"/>
    </source>
</evidence>
<comment type="caution">
    <text evidence="2">The sequence shown here is derived from an EMBL/GenBank/DDBJ whole genome shotgun (WGS) entry which is preliminary data.</text>
</comment>
<gene>
    <name evidence="2" type="ORF">RZO55_18865</name>
</gene>
<keyword evidence="3" id="KW-1185">Reference proteome</keyword>
<evidence type="ECO:0000313" key="2">
    <source>
        <dbReference type="EMBL" id="MDW2799640.1"/>
    </source>
</evidence>
<dbReference type="Pfam" id="PF07484">
    <property type="entry name" value="Collar"/>
    <property type="match status" value="1"/>
</dbReference>
<name>A0ABU4GPS7_9CLOT</name>
<dbReference type="Proteomes" id="UP001276854">
    <property type="component" value="Unassembled WGS sequence"/>
</dbReference>
<dbReference type="InterPro" id="IPR037053">
    <property type="entry name" value="Phage_tail_collar_dom_sf"/>
</dbReference>
<dbReference type="RefSeq" id="WP_318065826.1">
    <property type="nucleotide sequence ID" value="NZ_JAWONS010000280.1"/>
</dbReference>
<proteinExistence type="predicted"/>
<feature type="domain" description="Phage tail collar" evidence="1">
    <location>
        <begin position="7"/>
        <end position="60"/>
    </location>
</feature>
<reference evidence="2 3" key="1">
    <citation type="submission" date="2023-10" db="EMBL/GenBank/DDBJ databases">
        <title>A novel Glycoside Hydrolase 43-Like Enzyme from Clostrdium boliviensis is an Endo-xylanase, and a Candidate for Xylooligosaccharides Production from Different Xylan Substrates.</title>
        <authorList>
            <person name="Alvarez M.T."/>
            <person name="Rocabado-Villegas L.R."/>
            <person name="Salas-Veizaga D.M."/>
            <person name="Linares-Pasten J.A."/>
            <person name="Gudmundsdottir E.E."/>
            <person name="Hreggvidsson G.O."/>
            <person name="Adlercreutz P."/>
            <person name="Nordberg Karlsson E."/>
        </authorList>
    </citation>
    <scope>NUCLEOTIDE SEQUENCE [LARGE SCALE GENOMIC DNA]</scope>
    <source>
        <strain evidence="2 3">E-1</strain>
    </source>
</reference>
<evidence type="ECO:0000313" key="3">
    <source>
        <dbReference type="Proteomes" id="UP001276854"/>
    </source>
</evidence>
<accession>A0ABU4GPS7</accession>
<organism evidence="2 3">
    <name type="scientific">Clostridium boliviensis</name>
    <dbReference type="NCBI Taxonomy" id="318465"/>
    <lineage>
        <taxon>Bacteria</taxon>
        <taxon>Bacillati</taxon>
        <taxon>Bacillota</taxon>
        <taxon>Clostridia</taxon>
        <taxon>Eubacteriales</taxon>
        <taxon>Clostridiaceae</taxon>
        <taxon>Clostridium</taxon>
    </lineage>
</organism>
<dbReference type="EMBL" id="JAWONS010000280">
    <property type="protein sequence ID" value="MDW2799640.1"/>
    <property type="molecule type" value="Genomic_DNA"/>
</dbReference>
<protein>
    <submittedName>
        <fullName evidence="2">Phage tail protein</fullName>
    </submittedName>
</protein>
<sequence length="81" mass="9129">MDEFLVGEIIPVPYMFAPEGTLYCDGQEYPVQLFQLLFALIGFTFGGNGSSTFRVPNLKGFEPNPNVHYVIVTDGMFPDRY</sequence>
<dbReference type="SUPFAM" id="SSF88874">
    <property type="entry name" value="Receptor-binding domain of short tail fibre protein gp12"/>
    <property type="match status" value="1"/>
</dbReference>